<reference evidence="1 2" key="1">
    <citation type="journal article" date="2013" name="Genome Biol.">
        <title>The genome sequence of the most widely cultivated cacao type and its use to identify candidate genes regulating pod color.</title>
        <authorList>
            <person name="Motamayor J.C."/>
            <person name="Mockaitis K."/>
            <person name="Schmutz J."/>
            <person name="Haiminen N."/>
            <person name="Iii D.L."/>
            <person name="Cornejo O."/>
            <person name="Findley S.D."/>
            <person name="Zheng P."/>
            <person name="Utro F."/>
            <person name="Royaert S."/>
            <person name="Saski C."/>
            <person name="Jenkins J."/>
            <person name="Podicheti R."/>
            <person name="Zhao M."/>
            <person name="Scheffler B.E."/>
            <person name="Stack J.C."/>
            <person name="Feltus F.A."/>
            <person name="Mustiga G.M."/>
            <person name="Amores F."/>
            <person name="Phillips W."/>
            <person name="Marelli J.P."/>
            <person name="May G.D."/>
            <person name="Shapiro H."/>
            <person name="Ma J."/>
            <person name="Bustamante C.D."/>
            <person name="Schnell R.J."/>
            <person name="Main D."/>
            <person name="Gilbert D."/>
            <person name="Parida L."/>
            <person name="Kuhn D.N."/>
        </authorList>
    </citation>
    <scope>NUCLEOTIDE SEQUENCE [LARGE SCALE GENOMIC DNA]</scope>
    <source>
        <strain evidence="2">cv. Matina 1-6</strain>
    </source>
</reference>
<proteinExistence type="predicted"/>
<accession>A0A061GAB0</accession>
<evidence type="ECO:0000313" key="2">
    <source>
        <dbReference type="Proteomes" id="UP000026915"/>
    </source>
</evidence>
<dbReference type="HOGENOM" id="CLU_2019418_0_0_1"/>
<protein>
    <submittedName>
        <fullName evidence="1">Uncharacterized protein</fullName>
    </submittedName>
</protein>
<dbReference type="AlphaFoldDB" id="A0A061GAB0"/>
<evidence type="ECO:0000313" key="1">
    <source>
        <dbReference type="EMBL" id="EOY26511.1"/>
    </source>
</evidence>
<name>A0A061GAB0_THECC</name>
<dbReference type="InParanoid" id="A0A061GAB0"/>
<organism evidence="1 2">
    <name type="scientific">Theobroma cacao</name>
    <name type="common">Cacao</name>
    <name type="synonym">Cocoa</name>
    <dbReference type="NCBI Taxonomy" id="3641"/>
    <lineage>
        <taxon>Eukaryota</taxon>
        <taxon>Viridiplantae</taxon>
        <taxon>Streptophyta</taxon>
        <taxon>Embryophyta</taxon>
        <taxon>Tracheophyta</taxon>
        <taxon>Spermatophyta</taxon>
        <taxon>Magnoliopsida</taxon>
        <taxon>eudicotyledons</taxon>
        <taxon>Gunneridae</taxon>
        <taxon>Pentapetalae</taxon>
        <taxon>rosids</taxon>
        <taxon>malvids</taxon>
        <taxon>Malvales</taxon>
        <taxon>Malvaceae</taxon>
        <taxon>Byttnerioideae</taxon>
        <taxon>Theobroma</taxon>
    </lineage>
</organism>
<keyword evidence="2" id="KW-1185">Reference proteome</keyword>
<gene>
    <name evidence="1" type="ORF">TCM_028294</name>
</gene>
<dbReference type="Proteomes" id="UP000026915">
    <property type="component" value="Chromosome 6"/>
</dbReference>
<dbReference type="Gramene" id="EOY26511">
    <property type="protein sequence ID" value="EOY26511"/>
    <property type="gene ID" value="TCM_028294"/>
</dbReference>
<dbReference type="EMBL" id="CM001884">
    <property type="protein sequence ID" value="EOY26511.1"/>
    <property type="molecule type" value="Genomic_DNA"/>
</dbReference>
<sequence>MYASLRLLKLTCCLQNGSQVHSVPFKSEIPKILSRGPDLTQIQSNFSRSTRSSAPKIDAPYRALDLCSLVSITLGAPHPRSTTQSVLPGSTHNGEHQFGCSLPWVRSTPLSAPFGEGRFGHEI</sequence>